<name>T0M4H5_COLGC</name>
<dbReference type="HOGENOM" id="CLU_3429937_0_0_1"/>
<proteinExistence type="predicted"/>
<evidence type="ECO:0000313" key="2">
    <source>
        <dbReference type="Proteomes" id="UP000015530"/>
    </source>
</evidence>
<evidence type="ECO:0000313" key="1">
    <source>
        <dbReference type="EMBL" id="EQB55700.1"/>
    </source>
</evidence>
<comment type="caution">
    <text evidence="1">The sequence shown here is derived from an EMBL/GenBank/DDBJ whole genome shotgun (WGS) entry which is preliminary data.</text>
</comment>
<protein>
    <submittedName>
        <fullName evidence="1">Uncharacterized protein</fullName>
    </submittedName>
</protein>
<dbReference type="AlphaFoldDB" id="T0M4H5"/>
<reference evidence="2" key="1">
    <citation type="journal article" date="2013" name="Mol. Plant Microbe Interact.">
        <title>Global aspects of pacC regulation of pathogenicity genes in Colletotrichum gloeosporioides as revealed by transcriptome analysis.</title>
        <authorList>
            <person name="Alkan N."/>
            <person name="Meng X."/>
            <person name="Friedlander G."/>
            <person name="Reuveni E."/>
            <person name="Sukno S."/>
            <person name="Sherman A."/>
            <person name="Thon M."/>
            <person name="Fluhr R."/>
            <person name="Prusky D."/>
        </authorList>
    </citation>
    <scope>NUCLEOTIDE SEQUENCE [LARGE SCALE GENOMIC DNA]</scope>
    <source>
        <strain evidence="2">Cg-14</strain>
    </source>
</reference>
<gene>
    <name evidence="1" type="ORF">CGLO_04343</name>
</gene>
<sequence>MQVLYGGIRPKFYPLYRLR</sequence>
<organism evidence="1 2">
    <name type="scientific">Colletotrichum gloeosporioides (strain Cg-14)</name>
    <name type="common">Anthracnose fungus</name>
    <name type="synonym">Glomerella cingulata</name>
    <dbReference type="NCBI Taxonomy" id="1237896"/>
    <lineage>
        <taxon>Eukaryota</taxon>
        <taxon>Fungi</taxon>
        <taxon>Dikarya</taxon>
        <taxon>Ascomycota</taxon>
        <taxon>Pezizomycotina</taxon>
        <taxon>Sordariomycetes</taxon>
        <taxon>Hypocreomycetidae</taxon>
        <taxon>Glomerellales</taxon>
        <taxon>Glomerellaceae</taxon>
        <taxon>Colletotrichum</taxon>
        <taxon>Colletotrichum gloeosporioides species complex</taxon>
    </lineage>
</organism>
<dbReference type="EMBL" id="AMYD01000882">
    <property type="protein sequence ID" value="EQB55700.1"/>
    <property type="molecule type" value="Genomic_DNA"/>
</dbReference>
<accession>T0M4H5</accession>
<dbReference type="Proteomes" id="UP000015530">
    <property type="component" value="Unassembled WGS sequence"/>
</dbReference>